<organism evidence="3">
    <name type="scientific">Phallusia mammillata</name>
    <dbReference type="NCBI Taxonomy" id="59560"/>
    <lineage>
        <taxon>Eukaryota</taxon>
        <taxon>Metazoa</taxon>
        <taxon>Chordata</taxon>
        <taxon>Tunicata</taxon>
        <taxon>Ascidiacea</taxon>
        <taxon>Phlebobranchia</taxon>
        <taxon>Ascidiidae</taxon>
        <taxon>Phallusia</taxon>
    </lineage>
</organism>
<dbReference type="InterPro" id="IPR027193">
    <property type="entry name" value="Noc4"/>
</dbReference>
<evidence type="ECO:0000259" key="2">
    <source>
        <dbReference type="Pfam" id="PF03914"/>
    </source>
</evidence>
<evidence type="ECO:0000313" key="3">
    <source>
        <dbReference type="EMBL" id="CAB3264389.1"/>
    </source>
</evidence>
<dbReference type="GO" id="GO:0032040">
    <property type="term" value="C:small-subunit processome"/>
    <property type="evidence" value="ECO:0007669"/>
    <property type="project" value="TreeGrafter"/>
</dbReference>
<dbReference type="InterPro" id="IPR005612">
    <property type="entry name" value="CCAAT-binding_factor"/>
</dbReference>
<protein>
    <submittedName>
        <fullName evidence="3">Nucleolar complex protein 4 homolog B-like</fullName>
    </submittedName>
</protein>
<accession>A0A6F9DMN3</accession>
<dbReference type="EMBL" id="LR788527">
    <property type="protein sequence ID" value="CAB3264389.1"/>
    <property type="molecule type" value="mRNA"/>
</dbReference>
<feature type="domain" description="CCAAT-binding factor" evidence="2">
    <location>
        <begin position="287"/>
        <end position="433"/>
    </location>
</feature>
<dbReference type="PANTHER" id="PTHR12455:SF0">
    <property type="entry name" value="NUCLEOLAR COMPLEX PROTEIN 4 HOMOLOG"/>
    <property type="match status" value="1"/>
</dbReference>
<proteinExistence type="evidence at transcript level"/>
<gene>
    <name evidence="3" type="primary">Noc4l</name>
</gene>
<dbReference type="GO" id="GO:0042254">
    <property type="term" value="P:ribosome biogenesis"/>
    <property type="evidence" value="ECO:0007669"/>
    <property type="project" value="InterPro"/>
</dbReference>
<sequence length="495" mass="56370">MTKINVKQLVVTALHSKEHANNIVDLIDLIATQRNRKIVLEAASGCLDIFTKYLEEDCLPSNTKSDDTIQVFQSWIWERITDCFNACLSNLKESDDGEKMLETILRLIQFKAICQNKNATEFIFPEEELAKLMGVVLASKNPTLLQTFTELLPYDDTRYFVLKSLPATLNKLLNADKTIIETVFNFLKTTVSFMPTDDSKLTSSYVFGSENEPVLAKFQSSRPFMVSHHRKKFSSAWLEFLKHPLPGHIHKNVLVIFHTSLVPNFAKPRLLADFLMRSYAKGGGLALLGLHGLFVLMHQHNLEYPEFYKNVYAMLHPRIFDAKYKARFFHLLDLFLSSTHIPSYLVAAFVKKMSRLCLIAPPDGICIMVTLILNLLRRHPSIRHLVHKDLDKAEAIVDPYVEGEPDPSKCAAMESSLWEVSSLKSHYSPEVVKCVSFKSIGTMETDVGEILENNYDELFNDACSKEFKNFAMNHVPPETLFGGFEDTTSEIWCVE</sequence>
<dbReference type="PANTHER" id="PTHR12455">
    <property type="entry name" value="NUCLEOLAR COMPLEX PROTEIN 4"/>
    <property type="match status" value="1"/>
</dbReference>
<dbReference type="GO" id="GO:0030692">
    <property type="term" value="C:Noc4p-Nop14p complex"/>
    <property type="evidence" value="ECO:0007669"/>
    <property type="project" value="TreeGrafter"/>
</dbReference>
<evidence type="ECO:0000256" key="1">
    <source>
        <dbReference type="ARBA" id="ARBA00007797"/>
    </source>
</evidence>
<comment type="similarity">
    <text evidence="1">Belongs to the CBF/MAK21 family.</text>
</comment>
<dbReference type="Pfam" id="PF03914">
    <property type="entry name" value="CBF"/>
    <property type="match status" value="1"/>
</dbReference>
<dbReference type="AlphaFoldDB" id="A0A6F9DMN3"/>
<name>A0A6F9DMN3_9ASCI</name>
<reference evidence="3" key="1">
    <citation type="submission" date="2020-04" db="EMBL/GenBank/DDBJ databases">
        <authorList>
            <person name="Neveu A P."/>
        </authorList>
    </citation>
    <scope>NUCLEOTIDE SEQUENCE</scope>
    <source>
        <tissue evidence="3">Whole embryo</tissue>
    </source>
</reference>